<dbReference type="Pfam" id="PF01425">
    <property type="entry name" value="Amidase"/>
    <property type="match status" value="1"/>
</dbReference>
<dbReference type="EMBL" id="JBHMAJ010000001">
    <property type="protein sequence ID" value="MFB9823340.1"/>
    <property type="molecule type" value="Genomic_DNA"/>
</dbReference>
<dbReference type="GeneID" id="67209636"/>
<evidence type="ECO:0000313" key="3">
    <source>
        <dbReference type="EMBL" id="MFB9823340.1"/>
    </source>
</evidence>
<organism evidence="3 4">
    <name type="scientific">Halobaculum roseum</name>
    <dbReference type="NCBI Taxonomy" id="2175149"/>
    <lineage>
        <taxon>Archaea</taxon>
        <taxon>Methanobacteriati</taxon>
        <taxon>Methanobacteriota</taxon>
        <taxon>Stenosarchaea group</taxon>
        <taxon>Halobacteria</taxon>
        <taxon>Halobacteriales</taxon>
        <taxon>Haloferacaceae</taxon>
        <taxon>Halobaculum</taxon>
    </lineage>
</organism>
<feature type="domain" description="Amidase" evidence="2">
    <location>
        <begin position="73"/>
        <end position="432"/>
    </location>
</feature>
<dbReference type="InterPro" id="IPR023631">
    <property type="entry name" value="Amidase_dom"/>
</dbReference>
<dbReference type="PANTHER" id="PTHR11895:SF67">
    <property type="entry name" value="AMIDASE DOMAIN-CONTAINING PROTEIN"/>
    <property type="match status" value="1"/>
</dbReference>
<evidence type="ECO:0000313" key="4">
    <source>
        <dbReference type="Proteomes" id="UP001589595"/>
    </source>
</evidence>
<dbReference type="Gene3D" id="3.90.1300.10">
    <property type="entry name" value="Amidase signature (AS) domain"/>
    <property type="match status" value="1"/>
</dbReference>
<dbReference type="RefSeq" id="WP_222922368.1">
    <property type="nucleotide sequence ID" value="NZ_CP082286.1"/>
</dbReference>
<accession>A0ABD5MLK1</accession>
<feature type="compositionally biased region" description="Low complexity" evidence="1">
    <location>
        <begin position="157"/>
        <end position="166"/>
    </location>
</feature>
<dbReference type="InterPro" id="IPR000120">
    <property type="entry name" value="Amidase"/>
</dbReference>
<protein>
    <submittedName>
        <fullName evidence="3">Amidase</fullName>
    </submittedName>
</protein>
<comment type="caution">
    <text evidence="3">The sequence shown here is derived from an EMBL/GenBank/DDBJ whole genome shotgun (WGS) entry which is preliminary data.</text>
</comment>
<name>A0ABD5MLK1_9EURY</name>
<evidence type="ECO:0000259" key="2">
    <source>
        <dbReference type="Pfam" id="PF01425"/>
    </source>
</evidence>
<keyword evidence="4" id="KW-1185">Reference proteome</keyword>
<gene>
    <name evidence="3" type="ORF">ACFFOL_03945</name>
</gene>
<dbReference type="PANTHER" id="PTHR11895">
    <property type="entry name" value="TRANSAMIDASE"/>
    <property type="match status" value="1"/>
</dbReference>
<reference evidence="3" key="1">
    <citation type="submission" date="2024-09" db="EMBL/GenBank/DDBJ databases">
        <authorList>
            <person name="Sun Q."/>
        </authorList>
    </citation>
    <scope>NUCLEOTIDE SEQUENCE [LARGE SCALE GENOMIC DNA]</scope>
    <source>
        <strain evidence="3">JCM 31273</strain>
    </source>
</reference>
<feature type="region of interest" description="Disordered" evidence="1">
    <location>
        <begin position="144"/>
        <end position="166"/>
    </location>
</feature>
<dbReference type="InterPro" id="IPR036928">
    <property type="entry name" value="AS_sf"/>
</dbReference>
<evidence type="ECO:0000256" key="1">
    <source>
        <dbReference type="SAM" id="MobiDB-lite"/>
    </source>
</evidence>
<dbReference type="AlphaFoldDB" id="A0ABD5MLK1"/>
<dbReference type="Proteomes" id="UP001589595">
    <property type="component" value="Unassembled WGS sequence"/>
</dbReference>
<proteinExistence type="predicted"/>
<sequence length="446" mass="45783">MRTDLTGEALADLARALRTGERTPGAYANDVRDRIDDRDGDVRAWVEGGKPRAWLTAEAEALEARHGGADPSTNSAAGGDRPPLFGVPVGVKDIFHVDGLATRAGSELPAAALAGPESTAVRRLRAAGAYVAGKTHTTEFAYFAPGPTRNPHDLDRTPGGSSSGSAAAVAAGTAPLALGTQTVGSVIRPAAFCGVVGFKPTRGRIPTDGVIPLAASVDHVGTFTRDVAGASLAASVLLDGWDGERASEPDGPPTLGVPDGPYLDQVSDAGREVFERALDALATAGYDLVRVTAIPDIDDVNDRHDTLVAAEAALAHGEWYDEHADRYAEATRDLIEDGRSAPVSALIRGRRGRDALRGSLAATAAEHGIDAWVAPAAPGPAPEGIDDTGDPVMNLPWTHAGVPTVGLPAGDVDGLPVGVQVAAGFGEDERLLSWADGIAEAVDDAA</sequence>
<dbReference type="SUPFAM" id="SSF75304">
    <property type="entry name" value="Amidase signature (AS) enzymes"/>
    <property type="match status" value="1"/>
</dbReference>